<dbReference type="Pfam" id="PF00106">
    <property type="entry name" value="adh_short"/>
    <property type="match status" value="1"/>
</dbReference>
<dbReference type="GO" id="GO:0033306">
    <property type="term" value="P:phytol metabolic process"/>
    <property type="evidence" value="ECO:0007669"/>
    <property type="project" value="TreeGrafter"/>
</dbReference>
<evidence type="ECO:0000256" key="3">
    <source>
        <dbReference type="ARBA" id="ARBA00022516"/>
    </source>
</evidence>
<evidence type="ECO:0000256" key="17">
    <source>
        <dbReference type="ARBA" id="ARBA00049108"/>
    </source>
</evidence>
<evidence type="ECO:0000256" key="1">
    <source>
        <dbReference type="ARBA" id="ARBA00004275"/>
    </source>
</evidence>
<evidence type="ECO:0000256" key="14">
    <source>
        <dbReference type="ARBA" id="ARBA00041063"/>
    </source>
</evidence>
<comment type="catalytic activity">
    <reaction evidence="20">
        <text>(2E)-octenoyl-CoA + NADPH + H(+) = octanoyl-CoA + NADP(+)</text>
        <dbReference type="Rhea" id="RHEA:44952"/>
        <dbReference type="ChEBI" id="CHEBI:15378"/>
        <dbReference type="ChEBI" id="CHEBI:57386"/>
        <dbReference type="ChEBI" id="CHEBI:57783"/>
        <dbReference type="ChEBI" id="CHEBI:58349"/>
        <dbReference type="ChEBI" id="CHEBI:62242"/>
    </reaction>
    <physiologicalReaction direction="left-to-right" evidence="20">
        <dbReference type="Rhea" id="RHEA:44953"/>
    </physiologicalReaction>
</comment>
<keyword evidence="5" id="KW-0276">Fatty acid metabolism</keyword>
<organism evidence="21 22">
    <name type="scientific">Pinctada imbricata</name>
    <name type="common">Atlantic pearl-oyster</name>
    <name type="synonym">Pinctada martensii</name>
    <dbReference type="NCBI Taxonomy" id="66713"/>
    <lineage>
        <taxon>Eukaryota</taxon>
        <taxon>Metazoa</taxon>
        <taxon>Spiralia</taxon>
        <taxon>Lophotrochozoa</taxon>
        <taxon>Mollusca</taxon>
        <taxon>Bivalvia</taxon>
        <taxon>Autobranchia</taxon>
        <taxon>Pteriomorphia</taxon>
        <taxon>Pterioida</taxon>
        <taxon>Pterioidea</taxon>
        <taxon>Pteriidae</taxon>
        <taxon>Pinctada</taxon>
    </lineage>
</organism>
<comment type="catalytic activity">
    <reaction evidence="15">
        <text>(2E)-dodecenoyl-CoA + NADPH + H(+) = dodecanoyl-CoA + NADP(+)</text>
        <dbReference type="Rhea" id="RHEA:44964"/>
        <dbReference type="ChEBI" id="CHEBI:15378"/>
        <dbReference type="ChEBI" id="CHEBI:57330"/>
        <dbReference type="ChEBI" id="CHEBI:57375"/>
        <dbReference type="ChEBI" id="CHEBI:57783"/>
        <dbReference type="ChEBI" id="CHEBI:58349"/>
    </reaction>
    <physiologicalReaction direction="left-to-right" evidence="15">
        <dbReference type="Rhea" id="RHEA:44965"/>
    </physiologicalReaction>
</comment>
<comment type="catalytic activity">
    <reaction evidence="17">
        <text>(2E)-hexenoyl-CoA + NADPH + H(+) = hexanoyl-CoA + NADP(+)</text>
        <dbReference type="Rhea" id="RHEA:44956"/>
        <dbReference type="ChEBI" id="CHEBI:15378"/>
        <dbReference type="ChEBI" id="CHEBI:57783"/>
        <dbReference type="ChEBI" id="CHEBI:58349"/>
        <dbReference type="ChEBI" id="CHEBI:62077"/>
        <dbReference type="ChEBI" id="CHEBI:62620"/>
    </reaction>
    <physiologicalReaction direction="left-to-right" evidence="17">
        <dbReference type="Rhea" id="RHEA:44957"/>
    </physiologicalReaction>
</comment>
<name>A0AA89BR54_PINIB</name>
<comment type="catalytic activity">
    <reaction evidence="18">
        <text>a (2E)-enoyl-CoA + NADPH + H(+) = a 2,3-saturated acyl-CoA + NADP(+)</text>
        <dbReference type="Rhea" id="RHEA:33763"/>
        <dbReference type="ChEBI" id="CHEBI:15378"/>
        <dbReference type="ChEBI" id="CHEBI:57783"/>
        <dbReference type="ChEBI" id="CHEBI:58349"/>
        <dbReference type="ChEBI" id="CHEBI:58856"/>
        <dbReference type="ChEBI" id="CHEBI:65111"/>
        <dbReference type="EC" id="1.3.1.38"/>
    </reaction>
    <physiologicalReaction direction="left-to-right" evidence="18">
        <dbReference type="Rhea" id="RHEA:33764"/>
    </physiologicalReaction>
</comment>
<keyword evidence="9" id="KW-0576">Peroxisome</keyword>
<keyword evidence="10" id="KW-0275">Fatty acid biosynthesis</keyword>
<comment type="subcellular location">
    <subcellularLocation>
        <location evidence="1">Peroxisome</location>
    </subcellularLocation>
</comment>
<dbReference type="GO" id="GO:0006633">
    <property type="term" value="P:fatty acid biosynthetic process"/>
    <property type="evidence" value="ECO:0007669"/>
    <property type="project" value="UniProtKB-KW"/>
</dbReference>
<keyword evidence="3" id="KW-0444">Lipid biosynthesis</keyword>
<evidence type="ECO:0000256" key="5">
    <source>
        <dbReference type="ARBA" id="ARBA00022832"/>
    </source>
</evidence>
<evidence type="ECO:0000256" key="4">
    <source>
        <dbReference type="ARBA" id="ARBA00022553"/>
    </source>
</evidence>
<dbReference type="GO" id="GO:0019166">
    <property type="term" value="F:trans-2-enoyl-CoA reductase (NADPH) activity"/>
    <property type="evidence" value="ECO:0007669"/>
    <property type="project" value="UniProtKB-EC"/>
</dbReference>
<dbReference type="EC" id="1.3.1.38" evidence="13"/>
<comment type="function">
    <text evidence="11">Participates in chain elongation of fatty acids. Catalyzes the reduction of trans-2-enoyl-CoAs of varying chain lengths from 6:1 to 16:1, having maximum activity with 10:1 CoA. Has no 2,4-dienoyl-CoA reductase activity.</text>
</comment>
<protein>
    <recommendedName>
        <fullName evidence="14">Peroxisomal trans-2-enoyl-CoA reductase</fullName>
        <ecNumber evidence="13">1.3.1.38</ecNumber>
    </recommendedName>
</protein>
<comment type="caution">
    <text evidence="21">The sequence shown here is derived from an EMBL/GenBank/DDBJ whole genome shotgun (WGS) entry which is preliminary data.</text>
</comment>
<evidence type="ECO:0000256" key="2">
    <source>
        <dbReference type="ARBA" id="ARBA00005189"/>
    </source>
</evidence>
<dbReference type="SUPFAM" id="SSF51735">
    <property type="entry name" value="NAD(P)-binding Rossmann-fold domains"/>
    <property type="match status" value="1"/>
</dbReference>
<keyword evidence="7" id="KW-0560">Oxidoreductase</keyword>
<keyword evidence="8" id="KW-0443">Lipid metabolism</keyword>
<evidence type="ECO:0000256" key="12">
    <source>
        <dbReference type="ARBA" id="ARBA00038622"/>
    </source>
</evidence>
<gene>
    <name evidence="21" type="ORF">FSP39_002898</name>
</gene>
<evidence type="ECO:0000256" key="7">
    <source>
        <dbReference type="ARBA" id="ARBA00023002"/>
    </source>
</evidence>
<dbReference type="InterPro" id="IPR052388">
    <property type="entry name" value="Peroxisomal_t2-enoyl-CoA_red"/>
</dbReference>
<dbReference type="EMBL" id="VSWD01000009">
    <property type="protein sequence ID" value="KAK3092439.1"/>
    <property type="molecule type" value="Genomic_DNA"/>
</dbReference>
<comment type="subunit">
    <text evidence="12">Interacts with PEX5, probably required to target it into peroxisomes.</text>
</comment>
<dbReference type="InterPro" id="IPR036291">
    <property type="entry name" value="NAD(P)-bd_dom_sf"/>
</dbReference>
<dbReference type="Proteomes" id="UP001186944">
    <property type="component" value="Unassembled WGS sequence"/>
</dbReference>
<dbReference type="GO" id="GO:0005777">
    <property type="term" value="C:peroxisome"/>
    <property type="evidence" value="ECO:0007669"/>
    <property type="project" value="UniProtKB-SubCell"/>
</dbReference>
<keyword evidence="22" id="KW-1185">Reference proteome</keyword>
<accession>A0AA89BR54</accession>
<evidence type="ECO:0000256" key="6">
    <source>
        <dbReference type="ARBA" id="ARBA00022857"/>
    </source>
</evidence>
<dbReference type="Gene3D" id="3.40.50.720">
    <property type="entry name" value="NAD(P)-binding Rossmann-like Domain"/>
    <property type="match status" value="1"/>
</dbReference>
<evidence type="ECO:0000313" key="22">
    <source>
        <dbReference type="Proteomes" id="UP001186944"/>
    </source>
</evidence>
<reference evidence="21" key="1">
    <citation type="submission" date="2019-08" db="EMBL/GenBank/DDBJ databases">
        <title>The improved chromosome-level genome for the pearl oyster Pinctada fucata martensii using PacBio sequencing and Hi-C.</title>
        <authorList>
            <person name="Zheng Z."/>
        </authorList>
    </citation>
    <scope>NUCLEOTIDE SEQUENCE</scope>
    <source>
        <strain evidence="21">ZZ-2019</strain>
        <tissue evidence="21">Adductor muscle</tissue>
    </source>
</reference>
<evidence type="ECO:0000256" key="10">
    <source>
        <dbReference type="ARBA" id="ARBA00023160"/>
    </source>
</evidence>
<evidence type="ECO:0000256" key="13">
    <source>
        <dbReference type="ARBA" id="ARBA00038849"/>
    </source>
</evidence>
<evidence type="ECO:0000256" key="15">
    <source>
        <dbReference type="ARBA" id="ARBA00047570"/>
    </source>
</evidence>
<comment type="catalytic activity">
    <reaction evidence="16">
        <text>(2E)-tetradecenoyl-CoA + NADPH + H(+) = tetradecanoyl-CoA + NADP(+)</text>
        <dbReference type="Rhea" id="RHEA:44968"/>
        <dbReference type="ChEBI" id="CHEBI:15378"/>
        <dbReference type="ChEBI" id="CHEBI:57385"/>
        <dbReference type="ChEBI" id="CHEBI:57783"/>
        <dbReference type="ChEBI" id="CHEBI:58349"/>
        <dbReference type="ChEBI" id="CHEBI:61405"/>
    </reaction>
    <physiologicalReaction direction="left-to-right" evidence="16">
        <dbReference type="Rhea" id="RHEA:44969"/>
    </physiologicalReaction>
</comment>
<dbReference type="PANTHER" id="PTHR24317">
    <property type="entry name" value="PEROXISOMAL TRANS-2-ENOYL-COA REDUCTASE"/>
    <property type="match status" value="1"/>
</dbReference>
<evidence type="ECO:0000256" key="18">
    <source>
        <dbReference type="ARBA" id="ARBA00049251"/>
    </source>
</evidence>
<dbReference type="PANTHER" id="PTHR24317:SF7">
    <property type="entry name" value="PEROXISOMAL TRANS-2-ENOYL-COA REDUCTASE"/>
    <property type="match status" value="1"/>
</dbReference>
<keyword evidence="6" id="KW-0521">NADP</keyword>
<evidence type="ECO:0000256" key="16">
    <source>
        <dbReference type="ARBA" id="ARBA00048686"/>
    </source>
</evidence>
<comment type="pathway">
    <text evidence="2">Lipid metabolism.</text>
</comment>
<dbReference type="InterPro" id="IPR002347">
    <property type="entry name" value="SDR_fam"/>
</dbReference>
<evidence type="ECO:0000256" key="19">
    <source>
        <dbReference type="ARBA" id="ARBA00049386"/>
    </source>
</evidence>
<evidence type="ECO:0000313" key="21">
    <source>
        <dbReference type="EMBL" id="KAK3092439.1"/>
    </source>
</evidence>
<dbReference type="PRINTS" id="PR00081">
    <property type="entry name" value="GDHRDH"/>
</dbReference>
<keyword evidence="4" id="KW-0597">Phosphoprotein</keyword>
<evidence type="ECO:0000256" key="8">
    <source>
        <dbReference type="ARBA" id="ARBA00023098"/>
    </source>
</evidence>
<dbReference type="AlphaFoldDB" id="A0AA89BR54"/>
<evidence type="ECO:0000256" key="11">
    <source>
        <dbReference type="ARBA" id="ARBA00037124"/>
    </source>
</evidence>
<evidence type="ECO:0000256" key="20">
    <source>
        <dbReference type="ARBA" id="ARBA00049559"/>
    </source>
</evidence>
<comment type="catalytic activity">
    <reaction evidence="19">
        <text>(2E)-decenoyl-CoA + NADPH + H(+) = decanoyl-CoA + NADP(+)</text>
        <dbReference type="Rhea" id="RHEA:44960"/>
        <dbReference type="ChEBI" id="CHEBI:15378"/>
        <dbReference type="ChEBI" id="CHEBI:57783"/>
        <dbReference type="ChEBI" id="CHEBI:58349"/>
        <dbReference type="ChEBI" id="CHEBI:61406"/>
        <dbReference type="ChEBI" id="CHEBI:61430"/>
    </reaction>
    <physiologicalReaction direction="left-to-right" evidence="19">
        <dbReference type="Rhea" id="RHEA:44961"/>
    </physiologicalReaction>
</comment>
<sequence length="145" mass="15688">MAAPYTVNNVASVFRRGLFNEKVAIVTGGGTGIGKTITQELLYLGCKVMIAARNLERLQRAVDNFFIPEGSDASVTCMKCNIRRENEVRDLISGTVSRFGKLDFLVNNSGGQFGSPSSELSYKGWNAVIDLNLTGTFLVSREGSA</sequence>
<evidence type="ECO:0000256" key="9">
    <source>
        <dbReference type="ARBA" id="ARBA00023140"/>
    </source>
</evidence>
<proteinExistence type="predicted"/>